<organism evidence="2">
    <name type="scientific">Dioscorea composita virus 1</name>
    <dbReference type="NCBI Taxonomy" id="2793727"/>
    <lineage>
        <taxon>Viruses</taxon>
        <taxon>Riboviria</taxon>
        <taxon>Orthornavirae</taxon>
        <taxon>Negarnaviricota</taxon>
        <taxon>Haploviricotina</taxon>
        <taxon>Monjiviricetes</taxon>
        <taxon>Mononegavirales</taxon>
        <taxon>Rhabdoviridae</taxon>
    </lineage>
</organism>
<protein>
    <submittedName>
        <fullName evidence="2">M</fullName>
    </submittedName>
</protein>
<feature type="compositionally biased region" description="Basic residues" evidence="1">
    <location>
        <begin position="190"/>
        <end position="201"/>
    </location>
</feature>
<reference evidence="2" key="1">
    <citation type="journal article" date="2021" name="J. Anim. Genet.">
        <title>Illuminating the plant rhabdovirus landscape through metatranscriptomics data.</title>
        <authorList>
            <person name="Bejerman N."/>
            <person name="Dietzgen R.G."/>
            <person name="Debat H."/>
        </authorList>
    </citation>
    <scope>NUCLEOTIDE SEQUENCE</scope>
</reference>
<dbReference type="EMBL" id="BK014356">
    <property type="protein sequence ID" value="DAF42427.1"/>
    <property type="molecule type" value="Viral_cRNA"/>
</dbReference>
<accession>A0A8D9UIX8</accession>
<proteinExistence type="predicted"/>
<feature type="region of interest" description="Disordered" evidence="1">
    <location>
        <begin position="182"/>
        <end position="201"/>
    </location>
</feature>
<evidence type="ECO:0000256" key="1">
    <source>
        <dbReference type="SAM" id="MobiDB-lite"/>
    </source>
</evidence>
<evidence type="ECO:0000313" key="2">
    <source>
        <dbReference type="EMBL" id="DAF42427.1"/>
    </source>
</evidence>
<name>A0A8D9UIX8_9RHAB</name>
<reference evidence="2" key="2">
    <citation type="journal article" date="2021" name="Viruses">
        <title>Illuminating the Plant Rhabdovirus Landscape through Metatranscriptomics Data.</title>
        <authorList>
            <person name="Bejerman N."/>
            <person name="Dietzgen R.G."/>
            <person name="Debat H."/>
        </authorList>
    </citation>
    <scope>NUCLEOTIDE SEQUENCE</scope>
</reference>
<sequence length="201" mass="22947">MAGLPVKFVSLFLDFSVEVHFPSGDNPNFFPQDHFSGLKNKLSPPNQEASESEYLLGLTHWLTKEMPSLVSILSLDRPSMYVSNNSRIRVYSAKGLYLVKTAPNLRFGLWHLIGSHTCYTENNPNNHVEGLHTVWKYKFNDTRCKEVTPEVAERAFTTRPEIVIDSYYQGFEHVYEIPIQPSNHPTVKSPVHKHGTSSKEK</sequence>